<name>A0A811RWJ3_9POAL</name>
<evidence type="ECO:0000313" key="2">
    <source>
        <dbReference type="EMBL" id="CAD6333639.1"/>
    </source>
</evidence>
<dbReference type="Pfam" id="PF00582">
    <property type="entry name" value="Usp"/>
    <property type="match status" value="1"/>
</dbReference>
<dbReference type="InterPro" id="IPR006016">
    <property type="entry name" value="UspA"/>
</dbReference>
<keyword evidence="3" id="KW-1185">Reference proteome</keyword>
<dbReference type="Proteomes" id="UP000604825">
    <property type="component" value="Unassembled WGS sequence"/>
</dbReference>
<reference evidence="2" key="1">
    <citation type="submission" date="2020-10" db="EMBL/GenBank/DDBJ databases">
        <authorList>
            <person name="Han B."/>
            <person name="Lu T."/>
            <person name="Zhao Q."/>
            <person name="Huang X."/>
            <person name="Zhao Y."/>
        </authorList>
    </citation>
    <scope>NUCLEOTIDE SEQUENCE</scope>
</reference>
<dbReference type="AlphaFoldDB" id="A0A811RWJ3"/>
<dbReference type="OrthoDB" id="843225at2759"/>
<gene>
    <name evidence="2" type="ORF">NCGR_LOCUS57737</name>
</gene>
<dbReference type="InterPro" id="IPR014729">
    <property type="entry name" value="Rossmann-like_a/b/a_fold"/>
</dbReference>
<comment type="caution">
    <text evidence="2">The sequence shown here is derived from an EMBL/GenBank/DDBJ whole genome shotgun (WGS) entry which is preliminary data.</text>
</comment>
<accession>A0A811RWJ3</accession>
<dbReference type="CDD" id="cd23659">
    <property type="entry name" value="USP_At3g01520-like"/>
    <property type="match status" value="1"/>
</dbReference>
<evidence type="ECO:0000259" key="1">
    <source>
        <dbReference type="Pfam" id="PF00582"/>
    </source>
</evidence>
<dbReference type="PANTHER" id="PTHR46100:SF2">
    <property type="entry name" value="OS05G0453700 PROTEIN"/>
    <property type="match status" value="1"/>
</dbReference>
<proteinExistence type="predicted"/>
<dbReference type="PANTHER" id="PTHR46100">
    <property type="entry name" value="IMP2'P"/>
    <property type="match status" value="1"/>
</dbReference>
<dbReference type="Gene3D" id="3.40.50.620">
    <property type="entry name" value="HUPs"/>
    <property type="match status" value="1"/>
</dbReference>
<protein>
    <recommendedName>
        <fullName evidence="1">UspA domain-containing protein</fullName>
    </recommendedName>
</protein>
<evidence type="ECO:0000313" key="3">
    <source>
        <dbReference type="Proteomes" id="UP000604825"/>
    </source>
</evidence>
<sequence>MAAAAADGERRIGVAMDYSESAKKALDWAIDNLLHHGDTLVVLHVLHHGGEETKQALWAKSGSPLIPLSEFREPEVMQGYGVRPDAEVLDMIDTAARQKQLKVVAKLYWGDAREKLCDAVEELKIDSLVMGSRGLGPIQRYNPEPPLLPLLKCQMLPRQNWNTLSCLTIEPLN</sequence>
<organism evidence="2 3">
    <name type="scientific">Miscanthus lutarioriparius</name>
    <dbReference type="NCBI Taxonomy" id="422564"/>
    <lineage>
        <taxon>Eukaryota</taxon>
        <taxon>Viridiplantae</taxon>
        <taxon>Streptophyta</taxon>
        <taxon>Embryophyta</taxon>
        <taxon>Tracheophyta</taxon>
        <taxon>Spermatophyta</taxon>
        <taxon>Magnoliopsida</taxon>
        <taxon>Liliopsida</taxon>
        <taxon>Poales</taxon>
        <taxon>Poaceae</taxon>
        <taxon>PACMAD clade</taxon>
        <taxon>Panicoideae</taxon>
        <taxon>Andropogonodae</taxon>
        <taxon>Andropogoneae</taxon>
        <taxon>Saccharinae</taxon>
        <taxon>Miscanthus</taxon>
    </lineage>
</organism>
<feature type="domain" description="UspA" evidence="1">
    <location>
        <begin position="10"/>
        <end position="140"/>
    </location>
</feature>
<dbReference type="SUPFAM" id="SSF52402">
    <property type="entry name" value="Adenine nucleotide alpha hydrolases-like"/>
    <property type="match status" value="1"/>
</dbReference>
<dbReference type="EMBL" id="CAJGYO010000017">
    <property type="protein sequence ID" value="CAD6333639.1"/>
    <property type="molecule type" value="Genomic_DNA"/>
</dbReference>